<proteinExistence type="predicted"/>
<organism evidence="1 2">
    <name type="scientific">Agaribacter marinus</name>
    <dbReference type="NCBI Taxonomy" id="1431249"/>
    <lineage>
        <taxon>Bacteria</taxon>
        <taxon>Pseudomonadati</taxon>
        <taxon>Pseudomonadota</taxon>
        <taxon>Gammaproteobacteria</taxon>
        <taxon>Alteromonadales</taxon>
        <taxon>Alteromonadaceae</taxon>
        <taxon>Agaribacter</taxon>
    </lineage>
</organism>
<evidence type="ECO:0000313" key="2">
    <source>
        <dbReference type="Proteomes" id="UP001156601"/>
    </source>
</evidence>
<evidence type="ECO:0000313" key="1">
    <source>
        <dbReference type="EMBL" id="GLR70055.1"/>
    </source>
</evidence>
<dbReference type="Proteomes" id="UP001156601">
    <property type="component" value="Unassembled WGS sequence"/>
</dbReference>
<accession>A0AA37WJP8</accession>
<comment type="caution">
    <text evidence="1">The sequence shown here is derived from an EMBL/GenBank/DDBJ whole genome shotgun (WGS) entry which is preliminary data.</text>
</comment>
<name>A0AA37WJP8_9ALTE</name>
<reference evidence="1" key="1">
    <citation type="journal article" date="2014" name="Int. J. Syst. Evol. Microbiol.">
        <title>Complete genome sequence of Corynebacterium casei LMG S-19264T (=DSM 44701T), isolated from a smear-ripened cheese.</title>
        <authorList>
            <consortium name="US DOE Joint Genome Institute (JGI-PGF)"/>
            <person name="Walter F."/>
            <person name="Albersmeier A."/>
            <person name="Kalinowski J."/>
            <person name="Ruckert C."/>
        </authorList>
    </citation>
    <scope>NUCLEOTIDE SEQUENCE</scope>
    <source>
        <strain evidence="1">NBRC 110023</strain>
    </source>
</reference>
<protein>
    <submittedName>
        <fullName evidence="1">Uncharacterized protein</fullName>
    </submittedName>
</protein>
<dbReference type="RefSeq" id="WP_284216359.1">
    <property type="nucleotide sequence ID" value="NZ_BSOT01000005.1"/>
</dbReference>
<reference evidence="1" key="2">
    <citation type="submission" date="2023-01" db="EMBL/GenBank/DDBJ databases">
        <title>Draft genome sequence of Agaribacter marinus strain NBRC 110023.</title>
        <authorList>
            <person name="Sun Q."/>
            <person name="Mori K."/>
        </authorList>
    </citation>
    <scope>NUCLEOTIDE SEQUENCE</scope>
    <source>
        <strain evidence="1">NBRC 110023</strain>
    </source>
</reference>
<gene>
    <name evidence="1" type="ORF">GCM10007852_09630</name>
</gene>
<dbReference type="AlphaFoldDB" id="A0AA37WJP8"/>
<dbReference type="EMBL" id="BSOT01000005">
    <property type="protein sequence ID" value="GLR70055.1"/>
    <property type="molecule type" value="Genomic_DNA"/>
</dbReference>
<keyword evidence="2" id="KW-1185">Reference proteome</keyword>
<sequence>MTGREFIKFIGKRGIPLSCIATRLNCKLATLRALEKVEAVPKHYVTMFVSAFQDSLSEQDLRVLTQ</sequence>